<evidence type="ECO:0000313" key="3">
    <source>
        <dbReference type="Proteomes" id="UP000298781"/>
    </source>
</evidence>
<sequence length="263" mass="28582">MTDISLVRDLEERMFNAWPALQTIHLDGWLLRMARGHTKRANAASPWFPSDLPTDELIQAVKSLYRKAGLEPMVRITPLATEGVDAALAAAGWTLFDPTKVMVAPLTERVKLQGAPAVAVVLAEEPSVDWIEGAAGAYELADWQRDVLAEIVSSIRVDAAFATIFIGREPVGYGLGVAERGYVGLYDLAVTPAARGQGIGARMITSIMHWGRSKGARSAYLQVREANAQARALYTRLGFAEVYGYHCRRPPQPVSAKTPAALP</sequence>
<dbReference type="Proteomes" id="UP000298781">
    <property type="component" value="Chromosome"/>
</dbReference>
<dbReference type="PROSITE" id="PS51186">
    <property type="entry name" value="GNAT"/>
    <property type="match status" value="1"/>
</dbReference>
<organism evidence="2 3">
    <name type="scientific">Phreatobacter stygius</name>
    <dbReference type="NCBI Taxonomy" id="1940610"/>
    <lineage>
        <taxon>Bacteria</taxon>
        <taxon>Pseudomonadati</taxon>
        <taxon>Pseudomonadota</taxon>
        <taxon>Alphaproteobacteria</taxon>
        <taxon>Hyphomicrobiales</taxon>
        <taxon>Phreatobacteraceae</taxon>
        <taxon>Phreatobacter</taxon>
    </lineage>
</organism>
<keyword evidence="2" id="KW-0808">Transferase</keyword>
<dbReference type="RefSeq" id="WP_136959904.1">
    <property type="nucleotide sequence ID" value="NZ_CP039690.1"/>
</dbReference>
<evidence type="ECO:0000259" key="1">
    <source>
        <dbReference type="PROSITE" id="PS51186"/>
    </source>
</evidence>
<dbReference type="SUPFAM" id="SSF55729">
    <property type="entry name" value="Acyl-CoA N-acyltransferases (Nat)"/>
    <property type="match status" value="1"/>
</dbReference>
<feature type="domain" description="N-acetyltransferase" evidence="1">
    <location>
        <begin position="120"/>
        <end position="261"/>
    </location>
</feature>
<name>A0A4D7AWQ6_9HYPH</name>
<keyword evidence="3" id="KW-1185">Reference proteome</keyword>
<protein>
    <submittedName>
        <fullName evidence="2">GNAT family N-acetyltransferase</fullName>
    </submittedName>
</protein>
<dbReference type="OrthoDB" id="9775595at2"/>
<dbReference type="Pfam" id="PF24553">
    <property type="entry name" value="Rv0428c_C"/>
    <property type="match status" value="1"/>
</dbReference>
<proteinExistence type="predicted"/>
<dbReference type="GO" id="GO:0016747">
    <property type="term" value="F:acyltransferase activity, transferring groups other than amino-acyl groups"/>
    <property type="evidence" value="ECO:0007669"/>
    <property type="project" value="InterPro"/>
</dbReference>
<reference evidence="2 3" key="1">
    <citation type="submission" date="2019-04" db="EMBL/GenBank/DDBJ databases">
        <title>Phreatobacter aquaticus sp. nov.</title>
        <authorList>
            <person name="Choi A."/>
        </authorList>
    </citation>
    <scope>NUCLEOTIDE SEQUENCE [LARGE SCALE GENOMIC DNA]</scope>
    <source>
        <strain evidence="2 3">KCTC 52518</strain>
    </source>
</reference>
<dbReference type="AlphaFoldDB" id="A0A4D7AWQ6"/>
<evidence type="ECO:0000313" key="2">
    <source>
        <dbReference type="EMBL" id="QCI64451.1"/>
    </source>
</evidence>
<dbReference type="PANTHER" id="PTHR43072">
    <property type="entry name" value="N-ACETYLTRANSFERASE"/>
    <property type="match status" value="1"/>
</dbReference>
<dbReference type="InterPro" id="IPR056935">
    <property type="entry name" value="Rv0428c-like_C"/>
</dbReference>
<accession>A0A4D7AWQ6</accession>
<dbReference type="KEGG" id="pstg:E8M01_09530"/>
<dbReference type="Gene3D" id="3.40.630.30">
    <property type="match status" value="1"/>
</dbReference>
<dbReference type="EMBL" id="CP039690">
    <property type="protein sequence ID" value="QCI64451.1"/>
    <property type="molecule type" value="Genomic_DNA"/>
</dbReference>
<gene>
    <name evidence="2" type="ORF">E8M01_09530</name>
</gene>
<dbReference type="CDD" id="cd04301">
    <property type="entry name" value="NAT_SF"/>
    <property type="match status" value="1"/>
</dbReference>
<dbReference type="InterPro" id="IPR016181">
    <property type="entry name" value="Acyl_CoA_acyltransferase"/>
</dbReference>
<dbReference type="InterPro" id="IPR000182">
    <property type="entry name" value="GNAT_dom"/>
</dbReference>